<dbReference type="Proteomes" id="UP001549047">
    <property type="component" value="Unassembled WGS sequence"/>
</dbReference>
<evidence type="ECO:0000256" key="1">
    <source>
        <dbReference type="SAM" id="Coils"/>
    </source>
</evidence>
<name>A0ABV2IZT8_9HYPH</name>
<protein>
    <recommendedName>
        <fullName evidence="4">Chemotaxis protein</fullName>
    </recommendedName>
</protein>
<comment type="caution">
    <text evidence="2">The sequence shown here is derived from an EMBL/GenBank/DDBJ whole genome shotgun (WGS) entry which is preliminary data.</text>
</comment>
<sequence length="186" mass="20289">MTFDDIDPGLYGAWGEGGYCGCAAATAMSPAPDRRTRRVTYDLAQELALEIKSAQALAAGADLRSLLNEATEELKEQLRLFQRLRREAANMLDDPDGDHKLARADLKAATDAISLIVRTLDKTDELQRKIDDAGEADRARHVDDETLDRLCESLNRHIAVRADALARDRLASGPLPAEPPPDDAPG</sequence>
<accession>A0ABV2IZT8</accession>
<gene>
    <name evidence="2" type="ORF">ABID16_001585</name>
</gene>
<keyword evidence="1" id="KW-0175">Coiled coil</keyword>
<dbReference type="RefSeq" id="WP_354555759.1">
    <property type="nucleotide sequence ID" value="NZ_JBEPMB010000001.1"/>
</dbReference>
<feature type="coiled-coil region" evidence="1">
    <location>
        <begin position="67"/>
        <end position="94"/>
    </location>
</feature>
<reference evidence="2 3" key="1">
    <citation type="submission" date="2024-06" db="EMBL/GenBank/DDBJ databases">
        <title>Genomic Encyclopedia of Type Strains, Phase IV (KMG-IV): sequencing the most valuable type-strain genomes for metagenomic binning, comparative biology and taxonomic classification.</title>
        <authorList>
            <person name="Goeker M."/>
        </authorList>
    </citation>
    <scope>NUCLEOTIDE SEQUENCE [LARGE SCALE GENOMIC DNA]</scope>
    <source>
        <strain evidence="2 3">DSM 29780</strain>
    </source>
</reference>
<organism evidence="2 3">
    <name type="scientific">Rhizobium aquaticum</name>
    <dbReference type="NCBI Taxonomy" id="1549636"/>
    <lineage>
        <taxon>Bacteria</taxon>
        <taxon>Pseudomonadati</taxon>
        <taxon>Pseudomonadota</taxon>
        <taxon>Alphaproteobacteria</taxon>
        <taxon>Hyphomicrobiales</taxon>
        <taxon>Rhizobiaceae</taxon>
        <taxon>Rhizobium/Agrobacterium group</taxon>
        <taxon>Rhizobium</taxon>
    </lineage>
</organism>
<evidence type="ECO:0000313" key="2">
    <source>
        <dbReference type="EMBL" id="MET3613280.1"/>
    </source>
</evidence>
<evidence type="ECO:0008006" key="4">
    <source>
        <dbReference type="Google" id="ProtNLM"/>
    </source>
</evidence>
<proteinExistence type="predicted"/>
<keyword evidence="3" id="KW-1185">Reference proteome</keyword>
<dbReference type="EMBL" id="JBEPMB010000001">
    <property type="protein sequence ID" value="MET3613280.1"/>
    <property type="molecule type" value="Genomic_DNA"/>
</dbReference>
<evidence type="ECO:0000313" key="3">
    <source>
        <dbReference type="Proteomes" id="UP001549047"/>
    </source>
</evidence>